<dbReference type="EMBL" id="LCFD01000023">
    <property type="protein sequence ID" value="KKS84870.1"/>
    <property type="molecule type" value="Genomic_DNA"/>
</dbReference>
<evidence type="ECO:0000313" key="1">
    <source>
        <dbReference type="EMBL" id="KKS84870.1"/>
    </source>
</evidence>
<evidence type="ECO:0000313" key="2">
    <source>
        <dbReference type="Proteomes" id="UP000034050"/>
    </source>
</evidence>
<sequence length="45" mass="5334">MPKAEYEDYVVIGGNSHTVIETQSEFFRKEFTVLDNWGRRGWRSP</sequence>
<dbReference type="STRING" id="1618446.UV61_C0023G0004"/>
<accession>A0A0G1CGD0</accession>
<comment type="caution">
    <text evidence="1">The sequence shown here is derived from an EMBL/GenBank/DDBJ whole genome shotgun (WGS) entry which is preliminary data.</text>
</comment>
<proteinExistence type="predicted"/>
<reference evidence="1 2" key="1">
    <citation type="journal article" date="2015" name="Nature">
        <title>rRNA introns, odd ribosomes, and small enigmatic genomes across a large radiation of phyla.</title>
        <authorList>
            <person name="Brown C.T."/>
            <person name="Hug L.A."/>
            <person name="Thomas B.C."/>
            <person name="Sharon I."/>
            <person name="Castelle C.J."/>
            <person name="Singh A."/>
            <person name="Wilkins M.J."/>
            <person name="Williams K.H."/>
            <person name="Banfield J.F."/>
        </authorList>
    </citation>
    <scope>NUCLEOTIDE SEQUENCE [LARGE SCALE GENOMIC DNA]</scope>
</reference>
<protein>
    <submittedName>
        <fullName evidence="1">Uncharacterized protein</fullName>
    </submittedName>
</protein>
<name>A0A0G1CGD0_9BACT</name>
<dbReference type="Proteomes" id="UP000034050">
    <property type="component" value="Unassembled WGS sequence"/>
</dbReference>
<dbReference type="AlphaFoldDB" id="A0A0G1CGD0"/>
<organism evidence="1 2">
    <name type="scientific">Candidatus Gottesmanbacteria bacterium GW2011_GWB1_43_11</name>
    <dbReference type="NCBI Taxonomy" id="1618446"/>
    <lineage>
        <taxon>Bacteria</taxon>
        <taxon>Candidatus Gottesmaniibacteriota</taxon>
    </lineage>
</organism>
<gene>
    <name evidence="1" type="ORF">UV61_C0023G0004</name>
</gene>